<dbReference type="RefSeq" id="WP_161815133.1">
    <property type="nucleotide sequence ID" value="NZ_BLJN01000006.1"/>
</dbReference>
<evidence type="ECO:0000313" key="2">
    <source>
        <dbReference type="EMBL" id="GFE83522.1"/>
    </source>
</evidence>
<feature type="chain" id="PRO_5032497307" evidence="1">
    <location>
        <begin position="31"/>
        <end position="122"/>
    </location>
</feature>
<sequence>MNDGCGSIARVLRAAIALMAVIGASQSAHAAGAGWTAYGRVLEIYPSNTGTFYVNIDMDTSSITEKCSYTGWFANADNNSAANRVFAALLSAHATGAPVRVYVTGACSSDYYTLISSASVRN</sequence>
<comment type="caution">
    <text evidence="2">The sequence shown here is derived from an EMBL/GenBank/DDBJ whole genome shotgun (WGS) entry which is preliminary data.</text>
</comment>
<name>A0A829YL36_9GAMM</name>
<accession>A0A829YL36</accession>
<dbReference type="Proteomes" id="UP000445000">
    <property type="component" value="Unassembled WGS sequence"/>
</dbReference>
<evidence type="ECO:0000313" key="3">
    <source>
        <dbReference type="Proteomes" id="UP000445000"/>
    </source>
</evidence>
<proteinExistence type="predicted"/>
<dbReference type="AlphaFoldDB" id="A0A829YL36"/>
<feature type="signal peptide" evidence="1">
    <location>
        <begin position="1"/>
        <end position="30"/>
    </location>
</feature>
<keyword evidence="3" id="KW-1185">Reference proteome</keyword>
<dbReference type="EMBL" id="BLJN01000006">
    <property type="protein sequence ID" value="GFE83522.1"/>
    <property type="molecule type" value="Genomic_DNA"/>
</dbReference>
<keyword evidence="1" id="KW-0732">Signal</keyword>
<organism evidence="2 3">
    <name type="scientific">Steroidobacter agaridevorans</name>
    <dbReference type="NCBI Taxonomy" id="2695856"/>
    <lineage>
        <taxon>Bacteria</taxon>
        <taxon>Pseudomonadati</taxon>
        <taxon>Pseudomonadota</taxon>
        <taxon>Gammaproteobacteria</taxon>
        <taxon>Steroidobacterales</taxon>
        <taxon>Steroidobacteraceae</taxon>
        <taxon>Steroidobacter</taxon>
    </lineage>
</organism>
<gene>
    <name evidence="2" type="ORF">GCM10011487_55220</name>
</gene>
<evidence type="ECO:0000256" key="1">
    <source>
        <dbReference type="SAM" id="SignalP"/>
    </source>
</evidence>
<reference evidence="3" key="1">
    <citation type="submission" date="2020-01" db="EMBL/GenBank/DDBJ databases">
        <title>'Steroidobacter agaridevorans' sp. nov., agar-degrading bacteria isolated from rhizosphere soils.</title>
        <authorList>
            <person name="Ikenaga M."/>
            <person name="Kataoka M."/>
            <person name="Murouchi A."/>
            <person name="Katsuragi S."/>
            <person name="Sakai M."/>
        </authorList>
    </citation>
    <scope>NUCLEOTIDE SEQUENCE [LARGE SCALE GENOMIC DNA]</scope>
    <source>
        <strain evidence="3">YU21-B</strain>
    </source>
</reference>
<protein>
    <submittedName>
        <fullName evidence="2">Uncharacterized protein</fullName>
    </submittedName>
</protein>